<evidence type="ECO:0000313" key="2">
    <source>
        <dbReference type="EMBL" id="OWF38216.1"/>
    </source>
</evidence>
<evidence type="ECO:0000259" key="1">
    <source>
        <dbReference type="PROSITE" id="PS51406"/>
    </source>
</evidence>
<dbReference type="InterPro" id="IPR036056">
    <property type="entry name" value="Fibrinogen-like_C"/>
</dbReference>
<organism evidence="2 3">
    <name type="scientific">Mizuhopecten yessoensis</name>
    <name type="common">Japanese scallop</name>
    <name type="synonym">Patinopecten yessoensis</name>
    <dbReference type="NCBI Taxonomy" id="6573"/>
    <lineage>
        <taxon>Eukaryota</taxon>
        <taxon>Metazoa</taxon>
        <taxon>Spiralia</taxon>
        <taxon>Lophotrochozoa</taxon>
        <taxon>Mollusca</taxon>
        <taxon>Bivalvia</taxon>
        <taxon>Autobranchia</taxon>
        <taxon>Pteriomorphia</taxon>
        <taxon>Pectinida</taxon>
        <taxon>Pectinoidea</taxon>
        <taxon>Pectinidae</taxon>
        <taxon>Mizuhopecten</taxon>
    </lineage>
</organism>
<dbReference type="EMBL" id="NEDP02005571">
    <property type="protein sequence ID" value="OWF38216.1"/>
    <property type="molecule type" value="Genomic_DNA"/>
</dbReference>
<dbReference type="PROSITE" id="PS51406">
    <property type="entry name" value="FIBRINOGEN_C_2"/>
    <property type="match status" value="1"/>
</dbReference>
<dbReference type="Gene3D" id="3.90.215.10">
    <property type="entry name" value="Gamma Fibrinogen, chain A, domain 1"/>
    <property type="match status" value="1"/>
</dbReference>
<dbReference type="SUPFAM" id="SSF56496">
    <property type="entry name" value="Fibrinogen C-terminal domain-like"/>
    <property type="match status" value="1"/>
</dbReference>
<dbReference type="InterPro" id="IPR014716">
    <property type="entry name" value="Fibrinogen_a/b/g_C_1"/>
</dbReference>
<dbReference type="AlphaFoldDB" id="A0A210PP47"/>
<dbReference type="SMART" id="SM00186">
    <property type="entry name" value="FBG"/>
    <property type="match status" value="1"/>
</dbReference>
<reference evidence="2 3" key="1">
    <citation type="journal article" date="2017" name="Nat. Ecol. Evol.">
        <title>Scallop genome provides insights into evolution of bilaterian karyotype and development.</title>
        <authorList>
            <person name="Wang S."/>
            <person name="Zhang J."/>
            <person name="Jiao W."/>
            <person name="Li J."/>
            <person name="Xun X."/>
            <person name="Sun Y."/>
            <person name="Guo X."/>
            <person name="Huan P."/>
            <person name="Dong B."/>
            <person name="Zhang L."/>
            <person name="Hu X."/>
            <person name="Sun X."/>
            <person name="Wang J."/>
            <person name="Zhao C."/>
            <person name="Wang Y."/>
            <person name="Wang D."/>
            <person name="Huang X."/>
            <person name="Wang R."/>
            <person name="Lv J."/>
            <person name="Li Y."/>
            <person name="Zhang Z."/>
            <person name="Liu B."/>
            <person name="Lu W."/>
            <person name="Hui Y."/>
            <person name="Liang J."/>
            <person name="Zhou Z."/>
            <person name="Hou R."/>
            <person name="Li X."/>
            <person name="Liu Y."/>
            <person name="Li H."/>
            <person name="Ning X."/>
            <person name="Lin Y."/>
            <person name="Zhao L."/>
            <person name="Xing Q."/>
            <person name="Dou J."/>
            <person name="Li Y."/>
            <person name="Mao J."/>
            <person name="Guo H."/>
            <person name="Dou H."/>
            <person name="Li T."/>
            <person name="Mu C."/>
            <person name="Jiang W."/>
            <person name="Fu Q."/>
            <person name="Fu X."/>
            <person name="Miao Y."/>
            <person name="Liu J."/>
            <person name="Yu Q."/>
            <person name="Li R."/>
            <person name="Liao H."/>
            <person name="Li X."/>
            <person name="Kong Y."/>
            <person name="Jiang Z."/>
            <person name="Chourrout D."/>
            <person name="Li R."/>
            <person name="Bao Z."/>
        </authorList>
    </citation>
    <scope>NUCLEOTIDE SEQUENCE [LARGE SCALE GENOMIC DNA]</scope>
    <source>
        <strain evidence="2 3">PY_sf001</strain>
    </source>
</reference>
<dbReference type="Proteomes" id="UP000242188">
    <property type="component" value="Unassembled WGS sequence"/>
</dbReference>
<comment type="caution">
    <text evidence="2">The sequence shown here is derived from an EMBL/GenBank/DDBJ whole genome shotgun (WGS) entry which is preliminary data.</text>
</comment>
<sequence length="98" mass="11227">MEDITGLSKYAAFTIFSDASESDNYTLTVSGFSGNIRNAMNEHNLQRFSNRDHDNDGATGNCAMSYQGGWWYNRCHRANLSVYTISRRRRCRHVEVPI</sequence>
<dbReference type="PANTHER" id="PTHR19143">
    <property type="entry name" value="FIBRINOGEN/TENASCIN/ANGIOPOEITIN"/>
    <property type="match status" value="1"/>
</dbReference>
<dbReference type="GO" id="GO:0005615">
    <property type="term" value="C:extracellular space"/>
    <property type="evidence" value="ECO:0007669"/>
    <property type="project" value="TreeGrafter"/>
</dbReference>
<gene>
    <name evidence="2" type="ORF">KP79_PYT19427</name>
</gene>
<name>A0A210PP47_MIZYE</name>
<dbReference type="InterPro" id="IPR050373">
    <property type="entry name" value="Fibrinogen_C-term_domain"/>
</dbReference>
<keyword evidence="3" id="KW-1185">Reference proteome</keyword>
<proteinExistence type="predicted"/>
<protein>
    <submittedName>
        <fullName evidence="2">Ficolin-1</fullName>
    </submittedName>
</protein>
<evidence type="ECO:0000313" key="3">
    <source>
        <dbReference type="Proteomes" id="UP000242188"/>
    </source>
</evidence>
<feature type="domain" description="Fibrinogen C-terminal" evidence="1">
    <location>
        <begin position="1"/>
        <end position="80"/>
    </location>
</feature>
<dbReference type="InterPro" id="IPR002181">
    <property type="entry name" value="Fibrinogen_a/b/g_C_dom"/>
</dbReference>
<accession>A0A210PP47</accession>
<dbReference type="Pfam" id="PF00147">
    <property type="entry name" value="Fibrinogen_C"/>
    <property type="match status" value="1"/>
</dbReference>
<dbReference type="STRING" id="6573.A0A210PP47"/>